<evidence type="ECO:0000256" key="2">
    <source>
        <dbReference type="ARBA" id="ARBA00022490"/>
    </source>
</evidence>
<dbReference type="Pfam" id="PF06565">
    <property type="entry name" value="DM10_dom"/>
    <property type="match status" value="2"/>
</dbReference>
<evidence type="ECO:0000256" key="6">
    <source>
        <dbReference type="ARBA" id="ARBA00023212"/>
    </source>
</evidence>
<name>A0A7S4NJR6_GUITH</name>
<organism evidence="10">
    <name type="scientific">Guillardia theta</name>
    <name type="common">Cryptophyte</name>
    <name type="synonym">Cryptomonas phi</name>
    <dbReference type="NCBI Taxonomy" id="55529"/>
    <lineage>
        <taxon>Eukaryota</taxon>
        <taxon>Cryptophyceae</taxon>
        <taxon>Pyrenomonadales</taxon>
        <taxon>Geminigeraceae</taxon>
        <taxon>Guillardia</taxon>
    </lineage>
</organism>
<evidence type="ECO:0000256" key="1">
    <source>
        <dbReference type="ARBA" id="ARBA00004611"/>
    </source>
</evidence>
<dbReference type="Pfam" id="PF13499">
    <property type="entry name" value="EF-hand_7"/>
    <property type="match status" value="1"/>
</dbReference>
<dbReference type="AlphaFoldDB" id="A0A7S4NJR6"/>
<accession>A0A7S4NJR6</accession>
<comment type="subcellular location">
    <subcellularLocation>
        <location evidence="1">Cytoplasm</location>
        <location evidence="1">Cytoskeleton</location>
        <location evidence="1">Flagellum axoneme</location>
    </subcellularLocation>
</comment>
<dbReference type="Gene3D" id="2.30.29.170">
    <property type="match status" value="2"/>
</dbReference>
<dbReference type="Gene3D" id="1.10.238.10">
    <property type="entry name" value="EF-hand"/>
    <property type="match status" value="1"/>
</dbReference>
<evidence type="ECO:0000259" key="9">
    <source>
        <dbReference type="PROSITE" id="PS51336"/>
    </source>
</evidence>
<dbReference type="PANTHER" id="PTHR12086:SF9">
    <property type="entry name" value="EF-HAND DOMAIN-CONTAINING PROTEIN 1"/>
    <property type="match status" value="1"/>
</dbReference>
<evidence type="ECO:0000256" key="3">
    <source>
        <dbReference type="ARBA" id="ARBA00022737"/>
    </source>
</evidence>
<dbReference type="PANTHER" id="PTHR12086">
    <property type="entry name" value="EF-HAND DOMAIN C-TERMINAL CONTAINING PROTEIN"/>
    <property type="match status" value="1"/>
</dbReference>
<dbReference type="InterPro" id="IPR040193">
    <property type="entry name" value="EFHC1/EFHC2/EFHB"/>
</dbReference>
<dbReference type="InterPro" id="IPR006602">
    <property type="entry name" value="DM10_dom"/>
</dbReference>
<evidence type="ECO:0000256" key="4">
    <source>
        <dbReference type="ARBA" id="ARBA00022846"/>
    </source>
</evidence>
<evidence type="ECO:0000256" key="7">
    <source>
        <dbReference type="ARBA" id="ARBA00023273"/>
    </source>
</evidence>
<keyword evidence="4" id="KW-0282">Flagellum</keyword>
<evidence type="ECO:0008006" key="11">
    <source>
        <dbReference type="Google" id="ProtNLM"/>
    </source>
</evidence>
<proteinExistence type="predicted"/>
<sequence>MPTRYRCEDSVIAMIDQTKVLRFYAQWDDRSSMFGQKLEYIINYFLQDDKIEVLEVKQQNSGRDPFPKLVKKQRVPRVFRGVPSVGSKEEDFEDEYISDKDLIVGNTIEIFGRDMFLYDCDSFTREYYLHQYGVEQPANQVEPETHVEFPSMPLPPYNGFGSEHDSLASYFNLIPKPRKYDRTKQAALDSIIFRWKAKFDIEKMSMVNPDDHKRRFVISYFMGDGSLSIYEPPIQNSGFVGGKFLERQRVIRHKAKFGDWMTEQDLLIELPGTVWINNYPFSLLETDKFTLRYIHKGKLDNIVSIDLIHQKMRNKVQGMSREIMNVFRLIDEEQSGAVSLDDLVNVIRKFNFELDEDEIIALMGRWDQQKNGFIFYEDFVRTIFE</sequence>
<reference evidence="10" key="1">
    <citation type="submission" date="2021-01" db="EMBL/GenBank/DDBJ databases">
        <authorList>
            <person name="Corre E."/>
            <person name="Pelletier E."/>
            <person name="Niang G."/>
            <person name="Scheremetjew M."/>
            <person name="Finn R."/>
            <person name="Kale V."/>
            <person name="Holt S."/>
            <person name="Cochrane G."/>
            <person name="Meng A."/>
            <person name="Brown T."/>
            <person name="Cohen L."/>
        </authorList>
    </citation>
    <scope>NUCLEOTIDE SEQUENCE</scope>
    <source>
        <strain evidence="10">CCMP 2712</strain>
    </source>
</reference>
<dbReference type="SMART" id="SM00676">
    <property type="entry name" value="DM10"/>
    <property type="match status" value="2"/>
</dbReference>
<evidence type="ECO:0000313" key="10">
    <source>
        <dbReference type="EMBL" id="CAE2293323.1"/>
    </source>
</evidence>
<feature type="domain" description="DM10" evidence="9">
    <location>
        <begin position="189"/>
        <end position="298"/>
    </location>
</feature>
<dbReference type="GO" id="GO:0060285">
    <property type="term" value="P:cilium-dependent cell motility"/>
    <property type="evidence" value="ECO:0007669"/>
    <property type="project" value="TreeGrafter"/>
</dbReference>
<evidence type="ECO:0000259" key="8">
    <source>
        <dbReference type="PROSITE" id="PS50222"/>
    </source>
</evidence>
<keyword evidence="7" id="KW-0966">Cell projection</keyword>
<feature type="domain" description="EF-hand" evidence="8">
    <location>
        <begin position="318"/>
        <end position="353"/>
    </location>
</feature>
<dbReference type="PROSITE" id="PS50222">
    <property type="entry name" value="EF_HAND_2"/>
    <property type="match status" value="1"/>
</dbReference>
<dbReference type="EMBL" id="HBKN01015621">
    <property type="protein sequence ID" value="CAE2293323.1"/>
    <property type="molecule type" value="Transcribed_RNA"/>
</dbReference>
<dbReference type="GO" id="GO:0005930">
    <property type="term" value="C:axoneme"/>
    <property type="evidence" value="ECO:0007669"/>
    <property type="project" value="TreeGrafter"/>
</dbReference>
<dbReference type="CDD" id="cd00051">
    <property type="entry name" value="EFh"/>
    <property type="match status" value="1"/>
</dbReference>
<keyword evidence="3" id="KW-0677">Repeat</keyword>
<dbReference type="PROSITE" id="PS51336">
    <property type="entry name" value="DM10"/>
    <property type="match status" value="2"/>
</dbReference>
<keyword evidence="2" id="KW-0963">Cytoplasm</keyword>
<dbReference type="FunFam" id="2.30.29.170:FF:000001">
    <property type="entry name" value="EF-hand domain containing 1"/>
    <property type="match status" value="1"/>
</dbReference>
<protein>
    <recommendedName>
        <fullName evidence="11">EF-hand domain-containing protein</fullName>
    </recommendedName>
</protein>
<dbReference type="InterPro" id="IPR002048">
    <property type="entry name" value="EF_hand_dom"/>
</dbReference>
<feature type="domain" description="DM10" evidence="9">
    <location>
        <begin position="17"/>
        <end position="132"/>
    </location>
</feature>
<keyword evidence="6" id="KW-0206">Cytoskeleton</keyword>
<evidence type="ECO:0000256" key="5">
    <source>
        <dbReference type="ARBA" id="ARBA00023069"/>
    </source>
</evidence>
<keyword evidence="5" id="KW-0969">Cilium</keyword>
<dbReference type="InterPro" id="IPR011992">
    <property type="entry name" value="EF-hand-dom_pair"/>
</dbReference>
<dbReference type="GO" id="GO:0072686">
    <property type="term" value="C:mitotic spindle"/>
    <property type="evidence" value="ECO:0007669"/>
    <property type="project" value="TreeGrafter"/>
</dbReference>
<dbReference type="GO" id="GO:0043014">
    <property type="term" value="F:alpha-tubulin binding"/>
    <property type="evidence" value="ECO:0007669"/>
    <property type="project" value="TreeGrafter"/>
</dbReference>
<gene>
    <name evidence="10" type="ORF">GTHE00462_LOCUS12167</name>
</gene>
<dbReference type="GO" id="GO:0005509">
    <property type="term" value="F:calcium ion binding"/>
    <property type="evidence" value="ECO:0007669"/>
    <property type="project" value="InterPro"/>
</dbReference>
<dbReference type="GO" id="GO:0007052">
    <property type="term" value="P:mitotic spindle organization"/>
    <property type="evidence" value="ECO:0007669"/>
    <property type="project" value="TreeGrafter"/>
</dbReference>
<dbReference type="GO" id="GO:0000281">
    <property type="term" value="P:mitotic cytokinesis"/>
    <property type="evidence" value="ECO:0007669"/>
    <property type="project" value="TreeGrafter"/>
</dbReference>
<dbReference type="SUPFAM" id="SSF47473">
    <property type="entry name" value="EF-hand"/>
    <property type="match status" value="1"/>
</dbReference>